<reference evidence="4" key="1">
    <citation type="journal article" date="2022" name="Int. J. Mol. Sci.">
        <title>Draft Genome of Tanacetum Coccineum: Genomic Comparison of Closely Related Tanacetum-Family Plants.</title>
        <authorList>
            <person name="Yamashiro T."/>
            <person name="Shiraishi A."/>
            <person name="Nakayama K."/>
            <person name="Satake H."/>
        </authorList>
    </citation>
    <scope>NUCLEOTIDE SEQUENCE</scope>
</reference>
<evidence type="ECO:0000256" key="1">
    <source>
        <dbReference type="PROSITE-ProRule" id="PRU00047"/>
    </source>
</evidence>
<comment type="caution">
    <text evidence="4">The sequence shown here is derived from an EMBL/GenBank/DDBJ whole genome shotgun (WGS) entry which is preliminary data.</text>
</comment>
<dbReference type="Gene3D" id="4.10.60.10">
    <property type="entry name" value="Zinc finger, CCHC-type"/>
    <property type="match status" value="1"/>
</dbReference>
<proteinExistence type="predicted"/>
<keyword evidence="1" id="KW-0863">Zinc-finger</keyword>
<organism evidence="4 5">
    <name type="scientific">Tanacetum coccineum</name>
    <dbReference type="NCBI Taxonomy" id="301880"/>
    <lineage>
        <taxon>Eukaryota</taxon>
        <taxon>Viridiplantae</taxon>
        <taxon>Streptophyta</taxon>
        <taxon>Embryophyta</taxon>
        <taxon>Tracheophyta</taxon>
        <taxon>Spermatophyta</taxon>
        <taxon>Magnoliopsida</taxon>
        <taxon>eudicotyledons</taxon>
        <taxon>Gunneridae</taxon>
        <taxon>Pentapetalae</taxon>
        <taxon>asterids</taxon>
        <taxon>campanulids</taxon>
        <taxon>Asterales</taxon>
        <taxon>Asteraceae</taxon>
        <taxon>Asteroideae</taxon>
        <taxon>Anthemideae</taxon>
        <taxon>Anthemidinae</taxon>
        <taxon>Tanacetum</taxon>
    </lineage>
</organism>
<dbReference type="SUPFAM" id="SSF57756">
    <property type="entry name" value="Retrovirus zinc finger-like domains"/>
    <property type="match status" value="1"/>
</dbReference>
<dbReference type="InterPro" id="IPR001878">
    <property type="entry name" value="Znf_CCHC"/>
</dbReference>
<evidence type="ECO:0000256" key="2">
    <source>
        <dbReference type="SAM" id="MobiDB-lite"/>
    </source>
</evidence>
<feature type="compositionally biased region" description="Basic and acidic residues" evidence="2">
    <location>
        <begin position="92"/>
        <end position="102"/>
    </location>
</feature>
<dbReference type="Proteomes" id="UP001151760">
    <property type="component" value="Unassembled WGS sequence"/>
</dbReference>
<feature type="region of interest" description="Disordered" evidence="2">
    <location>
        <begin position="92"/>
        <end position="128"/>
    </location>
</feature>
<keyword evidence="1" id="KW-0479">Metal-binding</keyword>
<dbReference type="SMART" id="SM00343">
    <property type="entry name" value="ZnF_C2HC"/>
    <property type="match status" value="1"/>
</dbReference>
<dbReference type="InterPro" id="IPR036875">
    <property type="entry name" value="Znf_CCHC_sf"/>
</dbReference>
<sequence length="128" mass="15110">MKTSTSIHIPCLQVIQAVPHLDKETLVHVVNMTLKKWIEMESSNDINENQKCLQQDGRERYNLNCKRPVGFDKTKVECYNCHKIGHFARECRSKEENRRRDGWNTGNKDGSRLERKKSLKHYDIDETH</sequence>
<accession>A0ABQ5FB46</accession>
<gene>
    <name evidence="4" type="ORF">Tco_1003762</name>
</gene>
<evidence type="ECO:0000313" key="5">
    <source>
        <dbReference type="Proteomes" id="UP001151760"/>
    </source>
</evidence>
<dbReference type="EMBL" id="BQNB010017180">
    <property type="protein sequence ID" value="GJT60229.1"/>
    <property type="molecule type" value="Genomic_DNA"/>
</dbReference>
<reference evidence="4" key="2">
    <citation type="submission" date="2022-01" db="EMBL/GenBank/DDBJ databases">
        <authorList>
            <person name="Yamashiro T."/>
            <person name="Shiraishi A."/>
            <person name="Satake H."/>
            <person name="Nakayama K."/>
        </authorList>
    </citation>
    <scope>NUCLEOTIDE SEQUENCE</scope>
</reference>
<dbReference type="Pfam" id="PF00098">
    <property type="entry name" value="zf-CCHC"/>
    <property type="match status" value="1"/>
</dbReference>
<evidence type="ECO:0000259" key="3">
    <source>
        <dbReference type="PROSITE" id="PS50158"/>
    </source>
</evidence>
<feature type="domain" description="CCHC-type" evidence="3">
    <location>
        <begin position="78"/>
        <end position="93"/>
    </location>
</feature>
<dbReference type="PROSITE" id="PS50158">
    <property type="entry name" value="ZF_CCHC"/>
    <property type="match status" value="1"/>
</dbReference>
<keyword evidence="1" id="KW-0862">Zinc</keyword>
<name>A0ABQ5FB46_9ASTR</name>
<keyword evidence="5" id="KW-1185">Reference proteome</keyword>
<evidence type="ECO:0000313" key="4">
    <source>
        <dbReference type="EMBL" id="GJT60229.1"/>
    </source>
</evidence>
<protein>
    <submittedName>
        <fullName evidence="4">Ribonuclease H-like domain-containing protein</fullName>
    </submittedName>
</protein>